<gene>
    <name evidence="2" type="ORF">NMS_2722</name>
</gene>
<accession>W8W0Q4</accession>
<name>W8W0Q4_9FLAO</name>
<dbReference type="CDD" id="cd06433">
    <property type="entry name" value="GT_2_WfgS_like"/>
    <property type="match status" value="1"/>
</dbReference>
<dbReference type="InterPro" id="IPR029044">
    <property type="entry name" value="Nucleotide-diphossugar_trans"/>
</dbReference>
<dbReference type="Pfam" id="PF00535">
    <property type="entry name" value="Glycos_transf_2"/>
    <property type="match status" value="1"/>
</dbReference>
<dbReference type="PANTHER" id="PTHR22916:SF3">
    <property type="entry name" value="UDP-GLCNAC:BETAGAL BETA-1,3-N-ACETYLGLUCOSAMINYLTRANSFERASE-LIKE PROTEIN 1"/>
    <property type="match status" value="1"/>
</dbReference>
<dbReference type="GO" id="GO:0016758">
    <property type="term" value="F:hexosyltransferase activity"/>
    <property type="evidence" value="ECO:0007669"/>
    <property type="project" value="UniProtKB-ARBA"/>
</dbReference>
<dbReference type="InterPro" id="IPR001173">
    <property type="entry name" value="Glyco_trans_2-like"/>
</dbReference>
<proteinExistence type="predicted"/>
<dbReference type="SUPFAM" id="SSF53448">
    <property type="entry name" value="Nucleotide-diphospho-sugar transferases"/>
    <property type="match status" value="1"/>
</dbReference>
<feature type="domain" description="Glycosyltransferase 2-like" evidence="1">
    <location>
        <begin position="4"/>
        <end position="145"/>
    </location>
</feature>
<dbReference type="HOGENOM" id="CLU_025996_21_1_10"/>
<dbReference type="OrthoDB" id="9788101at2"/>
<dbReference type="STRING" id="1454201.NMS_2722"/>
<evidence type="ECO:0000313" key="2">
    <source>
        <dbReference type="EMBL" id="BAO56731.1"/>
    </source>
</evidence>
<protein>
    <submittedName>
        <fullName evidence="2">Colanic acid biosynthesis glycosyl transferase WcaE</fullName>
    </submittedName>
</protein>
<evidence type="ECO:0000313" key="3">
    <source>
        <dbReference type="Proteomes" id="UP000031760"/>
    </source>
</evidence>
<reference evidence="2 3" key="1">
    <citation type="journal article" date="2014" name="Proc. Natl. Acad. Sci. U.S.A.">
        <title>Functional characterization of flavobacteria rhodopsins reveals a unique class of light-driven chloride pump in bacteria.</title>
        <authorList>
            <person name="Yoshizawa S."/>
            <person name="Kumagai Y."/>
            <person name="Kim H."/>
            <person name="Ogura Y."/>
            <person name="Hayashi T."/>
            <person name="Iwasaki W."/>
            <person name="DeLong E.F."/>
            <person name="Kogure K."/>
        </authorList>
    </citation>
    <scope>NUCLEOTIDE SEQUENCE [LARGE SCALE GENOMIC DNA]</scope>
    <source>
        <strain evidence="2 3">S1-08</strain>
    </source>
</reference>
<keyword evidence="3" id="KW-1185">Reference proteome</keyword>
<dbReference type="AlphaFoldDB" id="W8W0Q4"/>
<organism evidence="2 3">
    <name type="scientific">Nonlabens marinus S1-08</name>
    <dbReference type="NCBI Taxonomy" id="1454201"/>
    <lineage>
        <taxon>Bacteria</taxon>
        <taxon>Pseudomonadati</taxon>
        <taxon>Bacteroidota</taxon>
        <taxon>Flavobacteriia</taxon>
        <taxon>Flavobacteriales</taxon>
        <taxon>Flavobacteriaceae</taxon>
        <taxon>Nonlabens</taxon>
    </lineage>
</organism>
<keyword evidence="2" id="KW-0808">Transferase</keyword>
<sequence>MKISIITVCYNSSATVRETFESVKAQVYDDIEYIVIDGASNDGTQQIIEEYDHIITKWVSESDNGLYHAMNKGIQLSTGDVIAILNSDDIFRDKHTISIVAETFAENPTADSIFADIYYVSQNNTDKIVRNWKSGKQKPFSNGWHPAHPTFYVKSSFYSRYGLFNLDLKLAADFEIMLRFLERENLSTVYLNQPLVKMRLGGATNQSLSNIYHQNLECLKAFEINDIRVNKLLYLFYRLLPKLRQFFFDKKSLNE</sequence>
<dbReference type="KEGG" id="nmf:NMS_2722"/>
<dbReference type="RefSeq" id="WP_041497239.1">
    <property type="nucleotide sequence ID" value="NZ_AP014548.1"/>
</dbReference>
<dbReference type="EMBL" id="AP014548">
    <property type="protein sequence ID" value="BAO56731.1"/>
    <property type="molecule type" value="Genomic_DNA"/>
</dbReference>
<dbReference type="Gene3D" id="3.90.550.10">
    <property type="entry name" value="Spore Coat Polysaccharide Biosynthesis Protein SpsA, Chain A"/>
    <property type="match status" value="1"/>
</dbReference>
<dbReference type="Proteomes" id="UP000031760">
    <property type="component" value="Chromosome"/>
</dbReference>
<evidence type="ECO:0000259" key="1">
    <source>
        <dbReference type="Pfam" id="PF00535"/>
    </source>
</evidence>
<dbReference type="PANTHER" id="PTHR22916">
    <property type="entry name" value="GLYCOSYLTRANSFERASE"/>
    <property type="match status" value="1"/>
</dbReference>